<evidence type="ECO:0000313" key="1">
    <source>
        <dbReference type="EMBL" id="KAF9061489.1"/>
    </source>
</evidence>
<organism evidence="1 2">
    <name type="scientific">Rhodocollybia butyracea</name>
    <dbReference type="NCBI Taxonomy" id="206335"/>
    <lineage>
        <taxon>Eukaryota</taxon>
        <taxon>Fungi</taxon>
        <taxon>Dikarya</taxon>
        <taxon>Basidiomycota</taxon>
        <taxon>Agaricomycotina</taxon>
        <taxon>Agaricomycetes</taxon>
        <taxon>Agaricomycetidae</taxon>
        <taxon>Agaricales</taxon>
        <taxon>Marasmiineae</taxon>
        <taxon>Omphalotaceae</taxon>
        <taxon>Rhodocollybia</taxon>
    </lineage>
</organism>
<dbReference type="AlphaFoldDB" id="A0A9P5U0M2"/>
<dbReference type="EMBL" id="JADNRY010000200">
    <property type="protein sequence ID" value="KAF9061489.1"/>
    <property type="molecule type" value="Genomic_DNA"/>
</dbReference>
<reference evidence="1" key="1">
    <citation type="submission" date="2020-11" db="EMBL/GenBank/DDBJ databases">
        <authorList>
            <consortium name="DOE Joint Genome Institute"/>
            <person name="Ahrendt S."/>
            <person name="Riley R."/>
            <person name="Andreopoulos W."/>
            <person name="Labutti K."/>
            <person name="Pangilinan J."/>
            <person name="Ruiz-Duenas F.J."/>
            <person name="Barrasa J.M."/>
            <person name="Sanchez-Garcia M."/>
            <person name="Camarero S."/>
            <person name="Miyauchi S."/>
            <person name="Serrano A."/>
            <person name="Linde D."/>
            <person name="Babiker R."/>
            <person name="Drula E."/>
            <person name="Ayuso-Fernandez I."/>
            <person name="Pacheco R."/>
            <person name="Padilla G."/>
            <person name="Ferreira P."/>
            <person name="Barriuso J."/>
            <person name="Kellner H."/>
            <person name="Castanera R."/>
            <person name="Alfaro M."/>
            <person name="Ramirez L."/>
            <person name="Pisabarro A.G."/>
            <person name="Kuo A."/>
            <person name="Tritt A."/>
            <person name="Lipzen A."/>
            <person name="He G."/>
            <person name="Yan M."/>
            <person name="Ng V."/>
            <person name="Cullen D."/>
            <person name="Martin F."/>
            <person name="Rosso M.-N."/>
            <person name="Henrissat B."/>
            <person name="Hibbett D."/>
            <person name="Martinez A.T."/>
            <person name="Grigoriev I.V."/>
        </authorList>
    </citation>
    <scope>NUCLEOTIDE SEQUENCE</scope>
    <source>
        <strain evidence="1">AH 40177</strain>
    </source>
</reference>
<dbReference type="Proteomes" id="UP000772434">
    <property type="component" value="Unassembled WGS sequence"/>
</dbReference>
<sequence length="155" mass="17845">MSNFTQIRFLRLVLARRVTPKITTSSSVDTHQHLNYSEEQSYGVDAFITYSFEQPGLDNNDNMLNNNQTSQLDLSDDPGVTRNELAIWASLYKNAYMQNSLWHEVHKKSGSVRFTLIFQGLRTELLVRFRKISDERLDHWSAGLRPVQVLNVSGP</sequence>
<accession>A0A9P5U0M2</accession>
<proteinExistence type="predicted"/>
<keyword evidence="2" id="KW-1185">Reference proteome</keyword>
<protein>
    <submittedName>
        <fullName evidence="1">Uncharacterized protein</fullName>
    </submittedName>
</protein>
<gene>
    <name evidence="1" type="ORF">BDP27DRAFT_1369605</name>
</gene>
<comment type="caution">
    <text evidence="1">The sequence shown here is derived from an EMBL/GenBank/DDBJ whole genome shotgun (WGS) entry which is preliminary data.</text>
</comment>
<name>A0A9P5U0M2_9AGAR</name>
<evidence type="ECO:0000313" key="2">
    <source>
        <dbReference type="Proteomes" id="UP000772434"/>
    </source>
</evidence>